<dbReference type="SUPFAM" id="SSF53850">
    <property type="entry name" value="Periplasmic binding protein-like II"/>
    <property type="match status" value="1"/>
</dbReference>
<name>R9PG54_AGAAL</name>
<proteinExistence type="predicted"/>
<reference evidence="2" key="1">
    <citation type="journal article" date="2013" name="Genome Announc.">
        <title>Draft Genome Sequence of Agarivorans albus Strain MKT 106T, an Agarolytic Marine Bacterium.</title>
        <authorList>
            <person name="Yasuike M."/>
            <person name="Nakamura Y."/>
            <person name="Kai W."/>
            <person name="Fujiwara A."/>
            <person name="Fukui Y."/>
            <person name="Satomi M."/>
            <person name="Sano M."/>
        </authorList>
    </citation>
    <scope>NUCLEOTIDE SEQUENCE [LARGE SCALE GENOMIC DNA]</scope>
</reference>
<dbReference type="EMBL" id="BARX01000001">
    <property type="protein sequence ID" value="GAD00238.1"/>
    <property type="molecule type" value="Genomic_DNA"/>
</dbReference>
<keyword evidence="1" id="KW-0732">Signal</keyword>
<organism evidence="2 3">
    <name type="scientific">Agarivorans albus MKT 106</name>
    <dbReference type="NCBI Taxonomy" id="1331007"/>
    <lineage>
        <taxon>Bacteria</taxon>
        <taxon>Pseudomonadati</taxon>
        <taxon>Pseudomonadota</taxon>
        <taxon>Gammaproteobacteria</taxon>
        <taxon>Alteromonadales</taxon>
        <taxon>Alteromonadaceae</taxon>
        <taxon>Agarivorans</taxon>
    </lineage>
</organism>
<protein>
    <submittedName>
        <fullName evidence="2">Uncharacterized protein</fullName>
    </submittedName>
</protein>
<sequence length="223" mass="25394">MRTVCLIMLTLCCGYLSAEPSLRISTIETIAAFPEVRDTVSAAYAELGYQVDIVPMPAKRSLHHARDNHDIDAELARTRYASSYLPNHILIPVPVGHITIAAFVKKDKAVVTDWQSLQQYRVAGVRGHLFLEEKMRKHNGTQFFNTAHQALTMLGRERVDVVILPLSLGEYVIKKYWHKQITVVSPALDQVPLYHFLHNKHQDKAEHLAEVLRKFTTEPLAQY</sequence>
<gene>
    <name evidence="2" type="ORF">AALB_0318</name>
</gene>
<accession>R9PG54</accession>
<comment type="caution">
    <text evidence="2">The sequence shown here is derived from an EMBL/GenBank/DDBJ whole genome shotgun (WGS) entry which is preliminary data.</text>
</comment>
<dbReference type="STRING" id="1331007.AALB_0318"/>
<feature type="signal peptide" evidence="1">
    <location>
        <begin position="1"/>
        <end position="18"/>
    </location>
</feature>
<dbReference type="RefSeq" id="WP_016400006.1">
    <property type="nucleotide sequence ID" value="NZ_BARX01000001.1"/>
</dbReference>
<feature type="chain" id="PRO_5004478575" evidence="1">
    <location>
        <begin position="19"/>
        <end position="223"/>
    </location>
</feature>
<evidence type="ECO:0000256" key="1">
    <source>
        <dbReference type="SAM" id="SignalP"/>
    </source>
</evidence>
<keyword evidence="3" id="KW-1185">Reference proteome</keyword>
<dbReference type="OrthoDB" id="6838256at2"/>
<dbReference type="Gene3D" id="3.40.190.10">
    <property type="entry name" value="Periplasmic binding protein-like II"/>
    <property type="match status" value="2"/>
</dbReference>
<dbReference type="Proteomes" id="UP000014461">
    <property type="component" value="Unassembled WGS sequence"/>
</dbReference>
<dbReference type="AlphaFoldDB" id="R9PG54"/>
<evidence type="ECO:0000313" key="2">
    <source>
        <dbReference type="EMBL" id="GAD00238.1"/>
    </source>
</evidence>
<evidence type="ECO:0000313" key="3">
    <source>
        <dbReference type="Proteomes" id="UP000014461"/>
    </source>
</evidence>